<organism evidence="2 3">
    <name type="scientific">Lottia gigantea</name>
    <name type="common">Giant owl limpet</name>
    <dbReference type="NCBI Taxonomy" id="225164"/>
    <lineage>
        <taxon>Eukaryota</taxon>
        <taxon>Metazoa</taxon>
        <taxon>Spiralia</taxon>
        <taxon>Lophotrochozoa</taxon>
        <taxon>Mollusca</taxon>
        <taxon>Gastropoda</taxon>
        <taxon>Patellogastropoda</taxon>
        <taxon>Lottioidea</taxon>
        <taxon>Lottiidae</taxon>
        <taxon>Lottia</taxon>
    </lineage>
</organism>
<feature type="region of interest" description="Disordered" evidence="1">
    <location>
        <begin position="1"/>
        <end position="172"/>
    </location>
</feature>
<reference evidence="2 3" key="1">
    <citation type="journal article" date="2013" name="Nature">
        <title>Insights into bilaterian evolution from three spiralian genomes.</title>
        <authorList>
            <person name="Simakov O."/>
            <person name="Marletaz F."/>
            <person name="Cho S.J."/>
            <person name="Edsinger-Gonzales E."/>
            <person name="Havlak P."/>
            <person name="Hellsten U."/>
            <person name="Kuo D.H."/>
            <person name="Larsson T."/>
            <person name="Lv J."/>
            <person name="Arendt D."/>
            <person name="Savage R."/>
            <person name="Osoegawa K."/>
            <person name="de Jong P."/>
            <person name="Grimwood J."/>
            <person name="Chapman J.A."/>
            <person name="Shapiro H."/>
            <person name="Aerts A."/>
            <person name="Otillar R.P."/>
            <person name="Terry A.Y."/>
            <person name="Boore J.L."/>
            <person name="Grigoriev I.V."/>
            <person name="Lindberg D.R."/>
            <person name="Seaver E.C."/>
            <person name="Weisblat D.A."/>
            <person name="Putnam N.H."/>
            <person name="Rokhsar D.S."/>
        </authorList>
    </citation>
    <scope>NUCLEOTIDE SEQUENCE [LARGE SCALE GENOMIC DNA]</scope>
</reference>
<dbReference type="AlphaFoldDB" id="V3ZXG4"/>
<feature type="compositionally biased region" description="Basic residues" evidence="1">
    <location>
        <begin position="1"/>
        <end position="12"/>
    </location>
</feature>
<keyword evidence="3" id="KW-1185">Reference proteome</keyword>
<feature type="region of interest" description="Disordered" evidence="1">
    <location>
        <begin position="207"/>
        <end position="265"/>
    </location>
</feature>
<feature type="compositionally biased region" description="Basic residues" evidence="1">
    <location>
        <begin position="37"/>
        <end position="52"/>
    </location>
</feature>
<dbReference type="GeneID" id="20248015"/>
<dbReference type="OrthoDB" id="6119789at2759"/>
<evidence type="ECO:0000256" key="1">
    <source>
        <dbReference type="SAM" id="MobiDB-lite"/>
    </source>
</evidence>
<dbReference type="CTD" id="20248015"/>
<evidence type="ECO:0000313" key="2">
    <source>
        <dbReference type="EMBL" id="ESO85661.1"/>
    </source>
</evidence>
<proteinExistence type="predicted"/>
<feature type="compositionally biased region" description="Low complexity" evidence="1">
    <location>
        <begin position="69"/>
        <end position="78"/>
    </location>
</feature>
<dbReference type="OMA" id="RSHECTD"/>
<accession>V3ZXG4</accession>
<evidence type="ECO:0000313" key="3">
    <source>
        <dbReference type="Proteomes" id="UP000030746"/>
    </source>
</evidence>
<dbReference type="HOGENOM" id="CLU_736283_0_0_1"/>
<dbReference type="EMBL" id="KB203274">
    <property type="protein sequence ID" value="ESO85661.1"/>
    <property type="molecule type" value="Genomic_DNA"/>
</dbReference>
<dbReference type="KEGG" id="lgi:LOTGIDRAFT_229475"/>
<feature type="compositionally biased region" description="Acidic residues" evidence="1">
    <location>
        <begin position="84"/>
        <end position="95"/>
    </location>
</feature>
<protein>
    <submittedName>
        <fullName evidence="2">Uncharacterized protein</fullName>
    </submittedName>
</protein>
<dbReference type="Proteomes" id="UP000030746">
    <property type="component" value="Unassembled WGS sequence"/>
</dbReference>
<feature type="compositionally biased region" description="Low complexity" evidence="1">
    <location>
        <begin position="16"/>
        <end position="32"/>
    </location>
</feature>
<name>V3ZXG4_LOTGI</name>
<sequence>MSTTRRSKRKDKRGGESSTLSGTGSLVSSDSDTPLNRTRHRKSGRLMKKKLRKCESGEQAYDGDKENSSESTSSSTSPIPSPADEYDFDEVDVEPVIEKPKKKPTTTKNSKTQRKSEKSSVKIPVKKNRILASTPINNETNINKDTVKPGAGLKRKNVTTPSEFGPKKRTKKSITPILCVPVTDSPSDRTQSIGAIVRRSKRKFGDSVNLTPAIPKGDLKVGNESDKADSGMFVSPPPRKLLRLTAKDTSTPSDQSKSDSNYNTDIKMGLDETVSILFSPVEKVFTPSPTSDYGSLVSSLSQFSLEQHDIPKPIFEIENPEPELKLNKSINKGYKGAKLKVKKSKNRVSVSKVDAWAEKVNGDFDEIEKFELSIEG</sequence>
<dbReference type="RefSeq" id="XP_009063900.1">
    <property type="nucleotide sequence ID" value="XM_009065652.1"/>
</dbReference>
<gene>
    <name evidence="2" type="ORF">LOTGIDRAFT_229475</name>
</gene>
<feature type="compositionally biased region" description="Polar residues" evidence="1">
    <location>
        <begin position="247"/>
        <end position="264"/>
    </location>
</feature>
<feature type="compositionally biased region" description="Polar residues" evidence="1">
    <location>
        <begin position="134"/>
        <end position="144"/>
    </location>
</feature>
<feature type="compositionally biased region" description="Basic and acidic residues" evidence="1">
    <location>
        <begin position="217"/>
        <end position="229"/>
    </location>
</feature>